<reference evidence="5 6" key="1">
    <citation type="submission" date="2019-03" db="EMBL/GenBank/DDBJ databases">
        <title>Whole genome sequence of a novel Rubrobacter taiwanensis strain, isolated from Yellowstone National Park.</title>
        <authorList>
            <person name="Freed S."/>
            <person name="Ramaley R.F."/>
            <person name="Kyndt J.A."/>
        </authorList>
    </citation>
    <scope>NUCLEOTIDE SEQUENCE [LARGE SCALE GENOMIC DNA]</scope>
    <source>
        <strain evidence="5 6">Yellowstone</strain>
    </source>
</reference>
<dbReference type="InterPro" id="IPR050679">
    <property type="entry name" value="Bact_HTH_transcr_reg"/>
</dbReference>
<dbReference type="PANTHER" id="PTHR44846:SF17">
    <property type="entry name" value="GNTR-FAMILY TRANSCRIPTIONAL REGULATOR"/>
    <property type="match status" value="1"/>
</dbReference>
<dbReference type="PROSITE" id="PS50949">
    <property type="entry name" value="HTH_GNTR"/>
    <property type="match status" value="1"/>
</dbReference>
<dbReference type="InterPro" id="IPR036388">
    <property type="entry name" value="WH-like_DNA-bd_sf"/>
</dbReference>
<dbReference type="InterPro" id="IPR011663">
    <property type="entry name" value="UTRA"/>
</dbReference>
<dbReference type="EMBL" id="SKBU01000007">
    <property type="protein sequence ID" value="TCJ19727.1"/>
    <property type="molecule type" value="Genomic_DNA"/>
</dbReference>
<dbReference type="GO" id="GO:0003700">
    <property type="term" value="F:DNA-binding transcription factor activity"/>
    <property type="evidence" value="ECO:0007669"/>
    <property type="project" value="InterPro"/>
</dbReference>
<dbReference type="Pfam" id="PF07702">
    <property type="entry name" value="UTRA"/>
    <property type="match status" value="1"/>
</dbReference>
<dbReference type="PANTHER" id="PTHR44846">
    <property type="entry name" value="MANNOSYL-D-GLYCERATE TRANSPORT/METABOLISM SYSTEM REPRESSOR MNGR-RELATED"/>
    <property type="match status" value="1"/>
</dbReference>
<evidence type="ECO:0000313" key="5">
    <source>
        <dbReference type="EMBL" id="TCJ19727.1"/>
    </source>
</evidence>
<evidence type="ECO:0000259" key="4">
    <source>
        <dbReference type="PROSITE" id="PS50949"/>
    </source>
</evidence>
<dbReference type="CDD" id="cd07377">
    <property type="entry name" value="WHTH_GntR"/>
    <property type="match status" value="1"/>
</dbReference>
<sequence>MTEALAGVRLDYSSPVPLYHQAARVLEEAIEEGRLARGSKLPSELDLAEQLGISRPTMRAAIKQLVDKGLLVRRRGIGTMVAPKPVRRVVALTSLYDDLKEAGREPRTRVLRFEEAACPPEIAEQLGVEPGVSVLSFDRLRVANSGDYYPIALMHNVVPAGLLEIGSADLERTGLYELFRESGITPHVATQRIGARKAGDEEAELLEIEPGDPVLTMIRVAYDTEGRPIEYGSHRYPAESYWFEMMLMEL</sequence>
<dbReference type="InterPro" id="IPR028978">
    <property type="entry name" value="Chorismate_lyase_/UTRA_dom_sf"/>
</dbReference>
<keyword evidence="3" id="KW-0804">Transcription</keyword>
<evidence type="ECO:0000313" key="6">
    <source>
        <dbReference type="Proteomes" id="UP000295244"/>
    </source>
</evidence>
<dbReference type="Gene3D" id="1.10.10.10">
    <property type="entry name" value="Winged helix-like DNA-binding domain superfamily/Winged helix DNA-binding domain"/>
    <property type="match status" value="1"/>
</dbReference>
<dbReference type="Pfam" id="PF00392">
    <property type="entry name" value="GntR"/>
    <property type="match status" value="1"/>
</dbReference>
<accession>A0A4R1BR05</accession>
<keyword evidence="2" id="KW-0238">DNA-binding</keyword>
<comment type="caution">
    <text evidence="5">The sequence shown here is derived from an EMBL/GenBank/DDBJ whole genome shotgun (WGS) entry which is preliminary data.</text>
</comment>
<dbReference type="AlphaFoldDB" id="A0A4R1BR05"/>
<dbReference type="RefSeq" id="WP_132688958.1">
    <property type="nucleotide sequence ID" value="NZ_SKBU01000007.1"/>
</dbReference>
<keyword evidence="1" id="KW-0805">Transcription regulation</keyword>
<proteinExistence type="predicted"/>
<dbReference type="SUPFAM" id="SSF64288">
    <property type="entry name" value="Chorismate lyase-like"/>
    <property type="match status" value="1"/>
</dbReference>
<name>A0A4R1BR05_9ACTN</name>
<gene>
    <name evidence="5" type="ORF">E0L93_04270</name>
</gene>
<evidence type="ECO:0000256" key="1">
    <source>
        <dbReference type="ARBA" id="ARBA00023015"/>
    </source>
</evidence>
<protein>
    <submittedName>
        <fullName evidence="5">GntR family transcriptional regulator</fullName>
    </submittedName>
</protein>
<dbReference type="InterPro" id="IPR036390">
    <property type="entry name" value="WH_DNA-bd_sf"/>
</dbReference>
<dbReference type="GO" id="GO:0045892">
    <property type="term" value="P:negative regulation of DNA-templated transcription"/>
    <property type="evidence" value="ECO:0007669"/>
    <property type="project" value="TreeGrafter"/>
</dbReference>
<dbReference type="SUPFAM" id="SSF46785">
    <property type="entry name" value="Winged helix' DNA-binding domain"/>
    <property type="match status" value="1"/>
</dbReference>
<dbReference type="SMART" id="SM00345">
    <property type="entry name" value="HTH_GNTR"/>
    <property type="match status" value="1"/>
</dbReference>
<dbReference type="GO" id="GO:0003677">
    <property type="term" value="F:DNA binding"/>
    <property type="evidence" value="ECO:0007669"/>
    <property type="project" value="UniProtKB-KW"/>
</dbReference>
<dbReference type="PRINTS" id="PR00035">
    <property type="entry name" value="HTHGNTR"/>
</dbReference>
<feature type="domain" description="HTH gntR-type" evidence="4">
    <location>
        <begin position="16"/>
        <end position="84"/>
    </location>
</feature>
<keyword evidence="6" id="KW-1185">Reference proteome</keyword>
<dbReference type="InterPro" id="IPR000524">
    <property type="entry name" value="Tscrpt_reg_HTH_GntR"/>
</dbReference>
<dbReference type="OrthoDB" id="8584262at2"/>
<organism evidence="5 6">
    <name type="scientific">Rubrobacter taiwanensis</name>
    <dbReference type="NCBI Taxonomy" id="185139"/>
    <lineage>
        <taxon>Bacteria</taxon>
        <taxon>Bacillati</taxon>
        <taxon>Actinomycetota</taxon>
        <taxon>Rubrobacteria</taxon>
        <taxon>Rubrobacterales</taxon>
        <taxon>Rubrobacteraceae</taxon>
        <taxon>Rubrobacter</taxon>
    </lineage>
</organism>
<evidence type="ECO:0000256" key="3">
    <source>
        <dbReference type="ARBA" id="ARBA00023163"/>
    </source>
</evidence>
<dbReference type="SMART" id="SM00866">
    <property type="entry name" value="UTRA"/>
    <property type="match status" value="1"/>
</dbReference>
<dbReference type="Proteomes" id="UP000295244">
    <property type="component" value="Unassembled WGS sequence"/>
</dbReference>
<evidence type="ECO:0000256" key="2">
    <source>
        <dbReference type="ARBA" id="ARBA00023125"/>
    </source>
</evidence>
<dbReference type="Gene3D" id="3.40.1410.10">
    <property type="entry name" value="Chorismate lyase-like"/>
    <property type="match status" value="1"/>
</dbReference>